<keyword evidence="7" id="KW-1185">Reference proteome</keyword>
<evidence type="ECO:0000313" key="6">
    <source>
        <dbReference type="EMBL" id="WPU64965.1"/>
    </source>
</evidence>
<organism evidence="6 7">
    <name type="scientific">Peredibacter starrii</name>
    <dbReference type="NCBI Taxonomy" id="28202"/>
    <lineage>
        <taxon>Bacteria</taxon>
        <taxon>Pseudomonadati</taxon>
        <taxon>Bdellovibrionota</taxon>
        <taxon>Bacteriovoracia</taxon>
        <taxon>Bacteriovoracales</taxon>
        <taxon>Bacteriovoracaceae</taxon>
        <taxon>Peredibacter</taxon>
    </lineage>
</organism>
<feature type="active site" evidence="5">
    <location>
        <position position="323"/>
    </location>
</feature>
<dbReference type="GO" id="GO:0006396">
    <property type="term" value="P:RNA processing"/>
    <property type="evidence" value="ECO:0007669"/>
    <property type="project" value="InterPro"/>
</dbReference>
<evidence type="ECO:0000256" key="2">
    <source>
        <dbReference type="ARBA" id="ARBA00022679"/>
    </source>
</evidence>
<feature type="binding site" evidence="4">
    <location>
        <position position="237"/>
    </location>
    <ligand>
        <name>S-adenosyl-L-methionine</name>
        <dbReference type="ChEBI" id="CHEBI:59789"/>
    </ligand>
</feature>
<dbReference type="InterPro" id="IPR030390">
    <property type="entry name" value="MeTrfase_TrmA_AS"/>
</dbReference>
<dbReference type="RefSeq" id="WP_321394770.1">
    <property type="nucleotide sequence ID" value="NZ_CP139487.1"/>
</dbReference>
<dbReference type="EMBL" id="CP139487">
    <property type="protein sequence ID" value="WPU64965.1"/>
    <property type="molecule type" value="Genomic_DNA"/>
</dbReference>
<dbReference type="PROSITE" id="PS01230">
    <property type="entry name" value="TRMA_1"/>
    <property type="match status" value="1"/>
</dbReference>
<dbReference type="Gene3D" id="2.40.50.140">
    <property type="entry name" value="Nucleic acid-binding proteins"/>
    <property type="match status" value="1"/>
</dbReference>
<evidence type="ECO:0000256" key="1">
    <source>
        <dbReference type="ARBA" id="ARBA00022603"/>
    </source>
</evidence>
<dbReference type="GO" id="GO:0032259">
    <property type="term" value="P:methylation"/>
    <property type="evidence" value="ECO:0007669"/>
    <property type="project" value="UniProtKB-KW"/>
</dbReference>
<evidence type="ECO:0000313" key="7">
    <source>
        <dbReference type="Proteomes" id="UP001324634"/>
    </source>
</evidence>
<comment type="similarity">
    <text evidence="4">Belongs to the class I-like SAM-binding methyltransferase superfamily. RNA M5U methyltransferase family.</text>
</comment>
<comment type="caution">
    <text evidence="4">Lacks conserved residue(s) required for the propagation of feature annotation.</text>
</comment>
<keyword evidence="3 4" id="KW-0949">S-adenosyl-L-methionine</keyword>
<sequence length="365" mass="41876">MRQKRLVPFEITGMDSLGQGVSKLGDKVTFIAKTTVGDKGVAEILAERKGVAFAKVHELSTPSPRRIPPACIHFGTCPSCHYQHVSYEDELGFKKESFQKLFRKLALPEVQVIGATRRFEYRNRIQLHYSLKSKLIGMKDQANRVTAIPECLIGLPEVKSEIQRLYHQDQWLKEVPKGQPEGHVEIYWVQNQIKTSWNRPYADGGFTQVFEEMNQKLKTILHEEWTLNKSTHLLDLFAGNGNLSNGLNYSKRLCVDLYSQIPGTDFVNQNIYDDSALKRIQSELKKRELSIENLLLDPPRSGLKNLKEWIEVLKPKTIAYVSCDPHTLARDVMGLEDYSVCKAFLIDFFPSTFHFESFLILERKS</sequence>
<dbReference type="InterPro" id="IPR012340">
    <property type="entry name" value="NA-bd_OB-fold"/>
</dbReference>
<proteinExistence type="inferred from homology"/>
<dbReference type="InterPro" id="IPR010280">
    <property type="entry name" value="U5_MeTrfase_fam"/>
</dbReference>
<dbReference type="PANTHER" id="PTHR11061">
    <property type="entry name" value="RNA M5U METHYLTRANSFERASE"/>
    <property type="match status" value="1"/>
</dbReference>
<dbReference type="SUPFAM" id="SSF50249">
    <property type="entry name" value="Nucleic acid-binding proteins"/>
    <property type="match status" value="1"/>
</dbReference>
<protein>
    <recommendedName>
        <fullName evidence="8">RNA methyltransferase</fullName>
    </recommendedName>
</protein>
<keyword evidence="1 4" id="KW-0489">Methyltransferase</keyword>
<evidence type="ECO:0000256" key="5">
    <source>
        <dbReference type="PROSITE-ProRule" id="PRU10015"/>
    </source>
</evidence>
<evidence type="ECO:0008006" key="8">
    <source>
        <dbReference type="Google" id="ProtNLM"/>
    </source>
</evidence>
<dbReference type="AlphaFoldDB" id="A0AAX4HP67"/>
<dbReference type="SUPFAM" id="SSF53335">
    <property type="entry name" value="S-adenosyl-L-methionine-dependent methyltransferases"/>
    <property type="match status" value="1"/>
</dbReference>
<feature type="active site" description="Nucleophile" evidence="4">
    <location>
        <position position="323"/>
    </location>
</feature>
<gene>
    <name evidence="6" type="ORF">SOO65_19915</name>
</gene>
<dbReference type="PROSITE" id="PS51687">
    <property type="entry name" value="SAM_MT_RNA_M5U"/>
    <property type="match status" value="1"/>
</dbReference>
<dbReference type="GO" id="GO:0008173">
    <property type="term" value="F:RNA methyltransferase activity"/>
    <property type="evidence" value="ECO:0007669"/>
    <property type="project" value="InterPro"/>
</dbReference>
<dbReference type="Proteomes" id="UP001324634">
    <property type="component" value="Chromosome"/>
</dbReference>
<feature type="binding site" evidence="4">
    <location>
        <position position="297"/>
    </location>
    <ligand>
        <name>S-adenosyl-L-methionine</name>
        <dbReference type="ChEBI" id="CHEBI:59789"/>
    </ligand>
</feature>
<reference evidence="6 7" key="1">
    <citation type="submission" date="2023-11" db="EMBL/GenBank/DDBJ databases">
        <title>Peredibacter starrii A3.12.</title>
        <authorList>
            <person name="Mitchell R.J."/>
        </authorList>
    </citation>
    <scope>NUCLEOTIDE SEQUENCE [LARGE SCALE GENOMIC DNA]</scope>
    <source>
        <strain evidence="6 7">A3.12</strain>
    </source>
</reference>
<dbReference type="Gene3D" id="3.40.50.150">
    <property type="entry name" value="Vaccinia Virus protein VP39"/>
    <property type="match status" value="2"/>
</dbReference>
<dbReference type="Pfam" id="PF05958">
    <property type="entry name" value="tRNA_U5-meth_tr"/>
    <property type="match status" value="1"/>
</dbReference>
<accession>A0AAX4HP67</accession>
<dbReference type="KEGG" id="psti:SOO65_19915"/>
<keyword evidence="2 4" id="KW-0808">Transferase</keyword>
<name>A0AAX4HP67_9BACT</name>
<feature type="binding site" evidence="4">
    <location>
        <position position="208"/>
    </location>
    <ligand>
        <name>S-adenosyl-L-methionine</name>
        <dbReference type="ChEBI" id="CHEBI:59789"/>
    </ligand>
</feature>
<evidence type="ECO:0000256" key="4">
    <source>
        <dbReference type="PROSITE-ProRule" id="PRU01024"/>
    </source>
</evidence>
<dbReference type="InterPro" id="IPR029063">
    <property type="entry name" value="SAM-dependent_MTases_sf"/>
</dbReference>
<dbReference type="PANTHER" id="PTHR11061:SF30">
    <property type="entry name" value="TRNA (URACIL(54)-C(5))-METHYLTRANSFERASE"/>
    <property type="match status" value="1"/>
</dbReference>
<evidence type="ECO:0000256" key="3">
    <source>
        <dbReference type="ARBA" id="ARBA00022691"/>
    </source>
</evidence>